<gene>
    <name evidence="1" type="ORF">ALC57_12475</name>
</gene>
<sequence length="76" mass="8545">MEEQGVKRIKSTKESAIFDIVSSIDKVTNSLKSISESYSNILSANTAVVTYLYNAERREKAINTEDINSTSIREEQ</sequence>
<accession>A0A195DRF9</accession>
<keyword evidence="2" id="KW-1185">Reference proteome</keyword>
<proteinExistence type="predicted"/>
<evidence type="ECO:0000313" key="1">
    <source>
        <dbReference type="EMBL" id="KYN15426.1"/>
    </source>
</evidence>
<dbReference type="AlphaFoldDB" id="A0A195DRF9"/>
<name>A0A195DRF9_9HYME</name>
<reference evidence="1 2" key="1">
    <citation type="submission" date="2015-09" db="EMBL/GenBank/DDBJ databases">
        <title>Trachymyrmex cornetzi WGS genome.</title>
        <authorList>
            <person name="Nygaard S."/>
            <person name="Hu H."/>
            <person name="Boomsma J."/>
            <person name="Zhang G."/>
        </authorList>
    </citation>
    <scope>NUCLEOTIDE SEQUENCE [LARGE SCALE GENOMIC DNA]</scope>
    <source>
        <strain evidence="1">Tcor2-1</strain>
        <tissue evidence="1">Whole body</tissue>
    </source>
</reference>
<evidence type="ECO:0000313" key="2">
    <source>
        <dbReference type="Proteomes" id="UP000078492"/>
    </source>
</evidence>
<organism evidence="1 2">
    <name type="scientific">Trachymyrmex cornetzi</name>
    <dbReference type="NCBI Taxonomy" id="471704"/>
    <lineage>
        <taxon>Eukaryota</taxon>
        <taxon>Metazoa</taxon>
        <taxon>Ecdysozoa</taxon>
        <taxon>Arthropoda</taxon>
        <taxon>Hexapoda</taxon>
        <taxon>Insecta</taxon>
        <taxon>Pterygota</taxon>
        <taxon>Neoptera</taxon>
        <taxon>Endopterygota</taxon>
        <taxon>Hymenoptera</taxon>
        <taxon>Apocrita</taxon>
        <taxon>Aculeata</taxon>
        <taxon>Formicoidea</taxon>
        <taxon>Formicidae</taxon>
        <taxon>Myrmicinae</taxon>
        <taxon>Trachymyrmex</taxon>
    </lineage>
</organism>
<dbReference type="EMBL" id="KQ980581">
    <property type="protein sequence ID" value="KYN15426.1"/>
    <property type="molecule type" value="Genomic_DNA"/>
</dbReference>
<protein>
    <submittedName>
        <fullName evidence="1">Uncharacterized protein</fullName>
    </submittedName>
</protein>
<dbReference type="Proteomes" id="UP000078492">
    <property type="component" value="Unassembled WGS sequence"/>
</dbReference>